<gene>
    <name evidence="1" type="ORF">RPERSI_LOCUS2473</name>
</gene>
<keyword evidence="2" id="KW-1185">Reference proteome</keyword>
<name>A0ACA9LAC9_9GLOM</name>
<evidence type="ECO:0000313" key="2">
    <source>
        <dbReference type="Proteomes" id="UP000789920"/>
    </source>
</evidence>
<sequence>MSLSSLIKVNLTFSGGVELLFNNIKQKIIEIPSTINPPKPTTMEDLILWIKNNLLQERSELFVSGNTVRPGILVLINDTDWELEGELEYEIKNNDDIVFISTLHGG</sequence>
<accession>A0ACA9LAC9</accession>
<dbReference type="EMBL" id="CAJVQC010002692">
    <property type="protein sequence ID" value="CAG8515877.1"/>
    <property type="molecule type" value="Genomic_DNA"/>
</dbReference>
<evidence type="ECO:0000313" key="1">
    <source>
        <dbReference type="EMBL" id="CAG8515877.1"/>
    </source>
</evidence>
<protein>
    <submittedName>
        <fullName evidence="1">35858_t:CDS:1</fullName>
    </submittedName>
</protein>
<comment type="caution">
    <text evidence="1">The sequence shown here is derived from an EMBL/GenBank/DDBJ whole genome shotgun (WGS) entry which is preliminary data.</text>
</comment>
<organism evidence="1 2">
    <name type="scientific">Racocetra persica</name>
    <dbReference type="NCBI Taxonomy" id="160502"/>
    <lineage>
        <taxon>Eukaryota</taxon>
        <taxon>Fungi</taxon>
        <taxon>Fungi incertae sedis</taxon>
        <taxon>Mucoromycota</taxon>
        <taxon>Glomeromycotina</taxon>
        <taxon>Glomeromycetes</taxon>
        <taxon>Diversisporales</taxon>
        <taxon>Gigasporaceae</taxon>
        <taxon>Racocetra</taxon>
    </lineage>
</organism>
<dbReference type="Proteomes" id="UP000789920">
    <property type="component" value="Unassembled WGS sequence"/>
</dbReference>
<reference evidence="1" key="1">
    <citation type="submission" date="2021-06" db="EMBL/GenBank/DDBJ databases">
        <authorList>
            <person name="Kallberg Y."/>
            <person name="Tangrot J."/>
            <person name="Rosling A."/>
        </authorList>
    </citation>
    <scope>NUCLEOTIDE SEQUENCE</scope>
    <source>
        <strain evidence="1">MA461A</strain>
    </source>
</reference>
<proteinExistence type="predicted"/>